<accession>A0A1G6MKT1</accession>
<protein>
    <submittedName>
        <fullName evidence="3">Relaxase/Mobilisation nuclease domain-containing protein</fullName>
    </submittedName>
</protein>
<gene>
    <name evidence="3" type="ORF">SAMN05444580_101209</name>
</gene>
<feature type="compositionally biased region" description="Low complexity" evidence="1">
    <location>
        <begin position="512"/>
        <end position="529"/>
    </location>
</feature>
<dbReference type="InterPro" id="IPR005094">
    <property type="entry name" value="Endonuclease_MobA/VirD2"/>
</dbReference>
<proteinExistence type="predicted"/>
<name>A0A1G6MKT1_9NOCA</name>
<evidence type="ECO:0000259" key="2">
    <source>
        <dbReference type="Pfam" id="PF03432"/>
    </source>
</evidence>
<dbReference type="Pfam" id="PF03432">
    <property type="entry name" value="Relaxase"/>
    <property type="match status" value="1"/>
</dbReference>
<dbReference type="STRING" id="168276.SAMN05444580_101209"/>
<dbReference type="AlphaFoldDB" id="A0A1G6MKT1"/>
<evidence type="ECO:0000313" key="4">
    <source>
        <dbReference type="Proteomes" id="UP000199417"/>
    </source>
</evidence>
<feature type="region of interest" description="Disordered" evidence="1">
    <location>
        <begin position="499"/>
        <end position="553"/>
    </location>
</feature>
<dbReference type="RefSeq" id="WP_072844525.1">
    <property type="nucleotide sequence ID" value="NZ_FNAB01000001.1"/>
</dbReference>
<dbReference type="Proteomes" id="UP000199417">
    <property type="component" value="Unassembled WGS sequence"/>
</dbReference>
<evidence type="ECO:0000313" key="3">
    <source>
        <dbReference type="EMBL" id="SDC55827.1"/>
    </source>
</evidence>
<reference evidence="3 4" key="1">
    <citation type="submission" date="2016-10" db="EMBL/GenBank/DDBJ databases">
        <authorList>
            <person name="de Groot N.N."/>
        </authorList>
    </citation>
    <scope>NUCLEOTIDE SEQUENCE [LARGE SCALE GENOMIC DNA]</scope>
    <source>
        <strain evidence="3 4">JCM 11308</strain>
    </source>
</reference>
<sequence>MIAKISTGSDPMGLVRYLHGPGKATPHSYRNGAGRLIAGGVVIAGSVKVTAKNPTRWGRDFERAAATNAKVRKPVWHCSLRCAPGDRRLTDTEFGDIAQTVAERMGFVEHPWVAVRHDDDHIHIAVSRVDFQGTTWKNSHDRWKVVEVMREVEREHGLVQVDSPERARRRQTSSGEQIRAVRTGKVPQRDGLREIVTAARDIAAGRGVDAFEAVLASNPITKVQVRRNVASTGRMNGFSFNLPDYVDAAGKPIWLPASKLVRGLSWSQLEKVLDGAIPERLATESEVPRRPAERRATWEARRSEVGREQFAAARWDQARAGVGEVAGQIRAEQSSQKKWRQVETALTDQDESARIAVVAAGQPAAVTEAASRTEQVAATTTTAKRATAEDWTVPQVTDVAKFQAERAAKAADAAKWTMVAGGGFSRDAITLRLWVAEDGVWSITAKTDPEKIFSSGQADTVVEAQAAAAAEAKKQLQTHWDRTPQAQRTAKATRAFQRVLEDLTPTTPADVSSSKRPASATAASRRPSALDQLARLLPPDPPRKVRNNNGPSL</sequence>
<feature type="domain" description="MobA/VirD2-like nuclease" evidence="2">
    <location>
        <begin position="49"/>
        <end position="158"/>
    </location>
</feature>
<dbReference type="EMBL" id="FNAB01000001">
    <property type="protein sequence ID" value="SDC55827.1"/>
    <property type="molecule type" value="Genomic_DNA"/>
</dbReference>
<evidence type="ECO:0000256" key="1">
    <source>
        <dbReference type="SAM" id="MobiDB-lite"/>
    </source>
</evidence>
<organism evidence="3 4">
    <name type="scientific">Rhodococcus tukisamuensis</name>
    <dbReference type="NCBI Taxonomy" id="168276"/>
    <lineage>
        <taxon>Bacteria</taxon>
        <taxon>Bacillati</taxon>
        <taxon>Actinomycetota</taxon>
        <taxon>Actinomycetes</taxon>
        <taxon>Mycobacteriales</taxon>
        <taxon>Nocardiaceae</taxon>
        <taxon>Rhodococcus</taxon>
    </lineage>
</organism>
<keyword evidence="4" id="KW-1185">Reference proteome</keyword>